<dbReference type="Pfam" id="PF00271">
    <property type="entry name" value="Helicase_C"/>
    <property type="match status" value="1"/>
</dbReference>
<dbReference type="Proteomes" id="UP000754710">
    <property type="component" value="Unassembled WGS sequence"/>
</dbReference>
<dbReference type="Gene3D" id="3.40.50.300">
    <property type="entry name" value="P-loop containing nucleotide triphosphate hydrolases"/>
    <property type="match status" value="1"/>
</dbReference>
<protein>
    <submittedName>
        <fullName evidence="6">DEAD/DEAH box helicase</fullName>
    </submittedName>
</protein>
<dbReference type="SMART" id="SM00490">
    <property type="entry name" value="HELICc"/>
    <property type="match status" value="1"/>
</dbReference>
<dbReference type="InterPro" id="IPR000330">
    <property type="entry name" value="SNF2_N"/>
</dbReference>
<keyword evidence="6" id="KW-0067">ATP-binding</keyword>
<dbReference type="PROSITE" id="PS51194">
    <property type="entry name" value="HELICASE_CTER"/>
    <property type="match status" value="1"/>
</dbReference>
<accession>A0ABS7RLV1</accession>
<keyword evidence="2" id="KW-0479">Metal-binding</keyword>
<dbReference type="Pfam" id="PF00176">
    <property type="entry name" value="SNF2-rel_dom"/>
    <property type="match status" value="1"/>
</dbReference>
<organism evidence="6 7">
    <name type="scientific">Nocardioides jiangsuensis</name>
    <dbReference type="NCBI Taxonomy" id="2866161"/>
    <lineage>
        <taxon>Bacteria</taxon>
        <taxon>Bacillati</taxon>
        <taxon>Actinomycetota</taxon>
        <taxon>Actinomycetes</taxon>
        <taxon>Propionibacteriales</taxon>
        <taxon>Nocardioidaceae</taxon>
        <taxon>Nocardioides</taxon>
    </lineage>
</organism>
<dbReference type="EMBL" id="JAIEZQ010000002">
    <property type="protein sequence ID" value="MBY9076033.1"/>
    <property type="molecule type" value="Genomic_DNA"/>
</dbReference>
<evidence type="ECO:0000259" key="4">
    <source>
        <dbReference type="PROSITE" id="PS51192"/>
    </source>
</evidence>
<dbReference type="InterPro" id="IPR014001">
    <property type="entry name" value="Helicase_ATP-bd"/>
</dbReference>
<dbReference type="InterPro" id="IPR001650">
    <property type="entry name" value="Helicase_C-like"/>
</dbReference>
<dbReference type="GO" id="GO:0004386">
    <property type="term" value="F:helicase activity"/>
    <property type="evidence" value="ECO:0007669"/>
    <property type="project" value="UniProtKB-KW"/>
</dbReference>
<evidence type="ECO:0000259" key="3">
    <source>
        <dbReference type="PROSITE" id="PS50966"/>
    </source>
</evidence>
<dbReference type="SUPFAM" id="SSF52540">
    <property type="entry name" value="P-loop containing nucleoside triphosphate hydrolases"/>
    <property type="match status" value="2"/>
</dbReference>
<sequence>MVDLSLLLTEEDLRRRFGSGTLERAVDYVRRGNVLACSHQIDPDGDLDLRGSVEGSAGVVYTVHVSAGLSGDGVWVYGRCSCPVGEGCKHAVALLLTVRAQQERENAARGPEAGRRWERQLSSVLDELDDTHRTASAAKPLGLQVEVNQRTSAAGYRAWAEPATARRGTLRIRPLQRGARDNWVRSGVSWQQVPHLDPRRGYDPDQVAALSELLAAHRAASRQTYFGSETHLGLGGFGGSLWSMLRRCEEAGIALVPGAALEGVEVLTDPVTLRLDVNAAPARDAHLRLGVSAGQEWYGAEQLDVLGEAGHGVALWLPGAEPQTWSVTLAPLTRPAGPEVRRLLAAGSDLVVPAGDRDDLVAEYLPRLQRHVPVISSDGSVAVPETAPPRLALTVTWVAVDEVTLAWSWRYRVGDDDRVYALDETRGLRGVRRPEEEAALLAALELDDDAAYRLCHGHRREGGLVARQTLTHGAAIAFADDVLPGLEKAGQVELEEVGGRPDYRAATGAPVIRFATAEDGSDDGSADDARTDWLDLEVVISVDGQFLALAHLLEALTRGQDRVVMRNGVHIAVDRPEFAHLAELVGAAGELHEQPRDGVRVAHHDLGLWDELAEVGIVDAQAAQWVRAARALRGGQELPAVDPVGVEAELRHYQLEGFRWLAFLWQAGLGGILADDMGLGKTLQTLALVAHARASGSGPFVVVAPTSVVSTWAHEAAQFTPGLVVRAVTESHARRGTSVAELAEGADVVITSYTLFRLEADDYVARDWGGLVLDEAQTVKNHQGKTYQAVRRLDVPFRLALTGTPMENRLMELWSLLSIVAPGLYPWPQRFVEQVANPVERLGDTAVLERFRKRIRPFLLRRTKDLVAADLPPKQEQLLEVVLTPRHRKIYETHLQRERQTVLGLVEDFDKHRIAIFRSLTRLRQLSLDAALVDPEHDGIGSAKVDVLADHLLELAAEGHRALVFSQFTSFLARVRARLDREGIASAYLDGSTRKRGEVVDGFRQGDASVFLISLKAGGVGLTLTEADYVFVLDPWWNPAVEAQAVDRAHRIGQRHPVMVYRLVAVDTIEEKVMEMKARKAALFAKVVDGDGSASTPIGADDVRALFDD</sequence>
<dbReference type="InterPro" id="IPR007527">
    <property type="entry name" value="Znf_SWIM"/>
</dbReference>
<dbReference type="InterPro" id="IPR027417">
    <property type="entry name" value="P-loop_NTPase"/>
</dbReference>
<dbReference type="SMART" id="SM00487">
    <property type="entry name" value="DEXDc"/>
    <property type="match status" value="1"/>
</dbReference>
<proteinExistence type="predicted"/>
<evidence type="ECO:0000259" key="5">
    <source>
        <dbReference type="PROSITE" id="PS51194"/>
    </source>
</evidence>
<comment type="caution">
    <text evidence="6">The sequence shown here is derived from an EMBL/GenBank/DDBJ whole genome shotgun (WGS) entry which is preliminary data.</text>
</comment>
<keyword evidence="2" id="KW-0863">Zinc-finger</keyword>
<evidence type="ECO:0000313" key="7">
    <source>
        <dbReference type="Proteomes" id="UP000754710"/>
    </source>
</evidence>
<dbReference type="InterPro" id="IPR049730">
    <property type="entry name" value="SNF2/RAD54-like_C"/>
</dbReference>
<evidence type="ECO:0000256" key="1">
    <source>
        <dbReference type="ARBA" id="ARBA00022801"/>
    </source>
</evidence>
<dbReference type="PROSITE" id="PS50966">
    <property type="entry name" value="ZF_SWIM"/>
    <property type="match status" value="1"/>
</dbReference>
<feature type="domain" description="SWIM-type" evidence="3">
    <location>
        <begin position="61"/>
        <end position="99"/>
    </location>
</feature>
<keyword evidence="6" id="KW-0347">Helicase</keyword>
<dbReference type="InterPro" id="IPR038718">
    <property type="entry name" value="SNF2-like_sf"/>
</dbReference>
<keyword evidence="2" id="KW-0862">Zinc</keyword>
<keyword evidence="7" id="KW-1185">Reference proteome</keyword>
<dbReference type="CDD" id="cd18012">
    <property type="entry name" value="DEXQc_arch_SWI2_SNF2"/>
    <property type="match status" value="1"/>
</dbReference>
<keyword evidence="1" id="KW-0378">Hydrolase</keyword>
<feature type="domain" description="Helicase C-terminal" evidence="5">
    <location>
        <begin position="947"/>
        <end position="1104"/>
    </location>
</feature>
<dbReference type="CDD" id="cd18793">
    <property type="entry name" value="SF2_C_SNF"/>
    <property type="match status" value="1"/>
</dbReference>
<evidence type="ECO:0000313" key="6">
    <source>
        <dbReference type="EMBL" id="MBY9076033.1"/>
    </source>
</evidence>
<gene>
    <name evidence="6" type="ORF">K1X13_14455</name>
</gene>
<evidence type="ECO:0000256" key="2">
    <source>
        <dbReference type="PROSITE-ProRule" id="PRU00325"/>
    </source>
</evidence>
<keyword evidence="6" id="KW-0547">Nucleotide-binding</keyword>
<dbReference type="PANTHER" id="PTHR10799">
    <property type="entry name" value="SNF2/RAD54 HELICASE FAMILY"/>
    <property type="match status" value="1"/>
</dbReference>
<dbReference type="PROSITE" id="PS51192">
    <property type="entry name" value="HELICASE_ATP_BIND_1"/>
    <property type="match status" value="1"/>
</dbReference>
<name>A0ABS7RLV1_9ACTN</name>
<reference evidence="6 7" key="1">
    <citation type="submission" date="2021-08" db="EMBL/GenBank/DDBJ databases">
        <title>Nocardioides bacterium WL0053 sp. nov., isolated from the sediment.</title>
        <authorList>
            <person name="Wang L."/>
            <person name="Zhang D."/>
            <person name="Zhang A."/>
        </authorList>
    </citation>
    <scope>NUCLEOTIDE SEQUENCE [LARGE SCALE GENOMIC DNA]</scope>
    <source>
        <strain evidence="6 7">WL0053</strain>
    </source>
</reference>
<dbReference type="RefSeq" id="WP_221025719.1">
    <property type="nucleotide sequence ID" value="NZ_JAIEZQ010000002.1"/>
</dbReference>
<feature type="domain" description="Helicase ATP-binding" evidence="4">
    <location>
        <begin position="662"/>
        <end position="823"/>
    </location>
</feature>
<dbReference type="Gene3D" id="3.40.50.10810">
    <property type="entry name" value="Tandem AAA-ATPase domain"/>
    <property type="match status" value="1"/>
</dbReference>